<dbReference type="PANTHER" id="PTHR23140:SF0">
    <property type="entry name" value="U2 SNRNP-ASSOCIATED SURP MOTIF-CONTAINING PROTEIN"/>
    <property type="match status" value="1"/>
</dbReference>
<dbReference type="InterPro" id="IPR008942">
    <property type="entry name" value="ENTH_VHS"/>
</dbReference>
<dbReference type="HOGENOM" id="CLU_007957_0_0_1"/>
<dbReference type="EMBL" id="KL660569">
    <property type="protein sequence ID" value="KFA65676.1"/>
    <property type="molecule type" value="Genomic_DNA"/>
</dbReference>
<dbReference type="Gene3D" id="1.10.10.790">
    <property type="entry name" value="Surp module"/>
    <property type="match status" value="1"/>
</dbReference>
<keyword evidence="5" id="KW-1185">Reference proteome</keyword>
<evidence type="ECO:0000256" key="2">
    <source>
        <dbReference type="SAM" id="MobiDB-lite"/>
    </source>
</evidence>
<feature type="region of interest" description="Disordered" evidence="2">
    <location>
        <begin position="1"/>
        <end position="162"/>
    </location>
</feature>
<gene>
    <name evidence="4" type="ORF">S40285_04801</name>
</gene>
<feature type="region of interest" description="Disordered" evidence="2">
    <location>
        <begin position="429"/>
        <end position="451"/>
    </location>
</feature>
<evidence type="ECO:0000256" key="1">
    <source>
        <dbReference type="ARBA" id="ARBA00022884"/>
    </source>
</evidence>
<dbReference type="InterPro" id="IPR006569">
    <property type="entry name" value="CID_dom"/>
</dbReference>
<name>A0A084QNZ1_STAC4</name>
<feature type="compositionally biased region" description="Polar residues" evidence="2">
    <location>
        <begin position="119"/>
        <end position="129"/>
    </location>
</feature>
<dbReference type="SUPFAM" id="SSF109905">
    <property type="entry name" value="Surp module (SWAP domain)"/>
    <property type="match status" value="1"/>
</dbReference>
<feature type="region of interest" description="Disordered" evidence="2">
    <location>
        <begin position="269"/>
        <end position="305"/>
    </location>
</feature>
<dbReference type="Proteomes" id="UP000028524">
    <property type="component" value="Unassembled WGS sequence"/>
</dbReference>
<organism evidence="4 5">
    <name type="scientific">Stachybotrys chlorohalonatus (strain IBT 40285)</name>
    <dbReference type="NCBI Taxonomy" id="1283841"/>
    <lineage>
        <taxon>Eukaryota</taxon>
        <taxon>Fungi</taxon>
        <taxon>Dikarya</taxon>
        <taxon>Ascomycota</taxon>
        <taxon>Pezizomycotina</taxon>
        <taxon>Sordariomycetes</taxon>
        <taxon>Hypocreomycetidae</taxon>
        <taxon>Hypocreales</taxon>
        <taxon>Stachybotryaceae</taxon>
        <taxon>Stachybotrys</taxon>
    </lineage>
</organism>
<dbReference type="OrthoDB" id="377209at2759"/>
<dbReference type="Gene3D" id="1.25.40.90">
    <property type="match status" value="1"/>
</dbReference>
<dbReference type="OMA" id="VWYRWKL"/>
<keyword evidence="1" id="KW-0694">RNA-binding</keyword>
<dbReference type="GO" id="GO:0005634">
    <property type="term" value="C:nucleus"/>
    <property type="evidence" value="ECO:0007669"/>
    <property type="project" value="TreeGrafter"/>
</dbReference>
<feature type="compositionally biased region" description="Basic and acidic residues" evidence="2">
    <location>
        <begin position="766"/>
        <end position="788"/>
    </location>
</feature>
<reference evidence="4 5" key="1">
    <citation type="journal article" date="2014" name="BMC Genomics">
        <title>Comparative genome sequencing reveals chemotype-specific gene clusters in the toxigenic black mold Stachybotrys.</title>
        <authorList>
            <person name="Semeiks J."/>
            <person name="Borek D."/>
            <person name="Otwinowski Z."/>
            <person name="Grishin N.V."/>
        </authorList>
    </citation>
    <scope>NUCLEOTIDE SEQUENCE [LARGE SCALE GENOMIC DNA]</scope>
    <source>
        <strain evidence="4 5">IBT 40285</strain>
    </source>
</reference>
<dbReference type="PROSITE" id="PS51391">
    <property type="entry name" value="CID"/>
    <property type="match status" value="1"/>
</dbReference>
<evidence type="ECO:0000259" key="3">
    <source>
        <dbReference type="PROSITE" id="PS51391"/>
    </source>
</evidence>
<feature type="compositionally biased region" description="Acidic residues" evidence="2">
    <location>
        <begin position="708"/>
        <end position="740"/>
    </location>
</feature>
<accession>A0A084QNZ1</accession>
<proteinExistence type="predicted"/>
<feature type="domain" description="CID" evidence="3">
    <location>
        <begin position="457"/>
        <end position="643"/>
    </location>
</feature>
<evidence type="ECO:0000313" key="5">
    <source>
        <dbReference type="Proteomes" id="UP000028524"/>
    </source>
</evidence>
<dbReference type="InterPro" id="IPR000061">
    <property type="entry name" value="Surp"/>
</dbReference>
<feature type="region of interest" description="Disordered" evidence="2">
    <location>
        <begin position="706"/>
        <end position="812"/>
    </location>
</feature>
<dbReference type="Pfam" id="PF01805">
    <property type="entry name" value="Surp"/>
    <property type="match status" value="1"/>
</dbReference>
<feature type="compositionally biased region" description="Acidic residues" evidence="2">
    <location>
        <begin position="429"/>
        <end position="442"/>
    </location>
</feature>
<dbReference type="PANTHER" id="PTHR23140">
    <property type="entry name" value="RNA PROCESSING PROTEIN LD23810P"/>
    <property type="match status" value="1"/>
</dbReference>
<dbReference type="InParanoid" id="A0A084QNZ1"/>
<feature type="compositionally biased region" description="Pro residues" evidence="2">
    <location>
        <begin position="67"/>
        <end position="85"/>
    </location>
</feature>
<dbReference type="InterPro" id="IPR051485">
    <property type="entry name" value="SR-CTD_assoc_factor"/>
</dbReference>
<dbReference type="AlphaFoldDB" id="A0A084QNZ1"/>
<dbReference type="InterPro" id="IPR035967">
    <property type="entry name" value="SWAP/Surp_sf"/>
</dbReference>
<evidence type="ECO:0000313" key="4">
    <source>
        <dbReference type="EMBL" id="KFA65676.1"/>
    </source>
</evidence>
<dbReference type="GO" id="GO:0003723">
    <property type="term" value="F:RNA binding"/>
    <property type="evidence" value="ECO:0007669"/>
    <property type="project" value="UniProtKB-KW"/>
</dbReference>
<sequence>MSSSKDLANFPDLESKLQKPAKLSAFEKQKAEAEAKRQREAAETAAVYEDFVKSFDRDDDDDSFAPRPGPAPRARPGFGGPPPSGPSATKRHFGVSALKTGPGSLGPPPTSFGKKRSFQDFSRSSQEKSTPGLDKNEGTALPVKKAFETSDGEDAEETRDPAEERAIAKPTLRLSNLPPATSPSTVKALMPETLNVEDVRMLYSTAPAGSERKSLVAIVTLSAETPANEMDMAVSTLQNRYLGLGYHLSLHRHLSSAVVGSGVLPNLSSSSSGSHPFGAKPVEQPSGPDVSSHHQFHRGVAPPSSYGQLPGVNRSSLLHVPVKPPQDILTIRSINKVIEQILEHGPEFEALLMTRPEVRREEKWSWIWDARSEGGIWYRWRLWEIITGPQARKGQGKYIPLFDGGHAWKCPDKRLPHEYVTKLDEFISDSDYDSSDDEDPEGDGNRDNQPLLDKTFLSPLEKAKLVHLLARLPTTISRLRKGDIARVTTFAVTHASRGVDEVVDLIVSNIEQPFSLTSANLTKKKLSGNPLHDGETDEAMSSESADVSAASLVALYVVSDILSSSSTSGVRHAWRFRQLFENALRARKVFEYLGLMPERLGWGRMRAEKWKRSVGLVLHLWEGWCVFPTESQGLFTSSFENPPSQKVDQKMEEHGNKRGKWKVVEATQGQEEGNGVTEIKLGTQPAAAVNTGGVPVAAPVADGIGAEPMDEDDVEGEPIDEDDVVGEPIDEDDVEGETIVDEVAHGDPMEEDQIPRATTPQQVSDEESKTVGGKEEARQGRSHAETEANGRGQPRKRMRAVDMFADSEGSDG</sequence>
<feature type="compositionally biased region" description="Basic and acidic residues" evidence="2">
    <location>
        <begin position="25"/>
        <end position="42"/>
    </location>
</feature>
<dbReference type="STRING" id="1283841.A0A084QNZ1"/>
<dbReference type="GO" id="GO:0006396">
    <property type="term" value="P:RNA processing"/>
    <property type="evidence" value="ECO:0007669"/>
    <property type="project" value="InterPro"/>
</dbReference>
<protein>
    <recommendedName>
        <fullName evidence="3">CID domain-containing protein</fullName>
    </recommendedName>
</protein>